<keyword evidence="3" id="KW-1185">Reference proteome</keyword>
<gene>
    <name evidence="2" type="ORF">GXW78_07270</name>
</gene>
<comment type="caution">
    <text evidence="2">The sequence shown here is derived from an EMBL/GenBank/DDBJ whole genome shotgun (WGS) entry which is preliminary data.</text>
</comment>
<feature type="transmembrane region" description="Helical" evidence="1">
    <location>
        <begin position="139"/>
        <end position="160"/>
    </location>
</feature>
<dbReference type="Proteomes" id="UP000698752">
    <property type="component" value="Unassembled WGS sequence"/>
</dbReference>
<dbReference type="EMBL" id="JAAEDI010000006">
    <property type="protein sequence ID" value="MBR0649455.1"/>
    <property type="molecule type" value="Genomic_DNA"/>
</dbReference>
<sequence>MQSVLAAFPRRPLTLKPGRSATGGWVLAILGLLLFGGFLVLVGAQIAPEIRDDLAIRDTARPAPQVRVNGGRCRSRLFMFQDCEVTLTWRGKDGTGTRTMSYMFVEPHMGSWNVMPMMDPARPDLVSTDLGIERLTNRIVTAIGAVIVALALIAGGFVAARKAQRISGEVKALSGRVLEPVPVAFDGWGQQTWKIRDEHGTAFEWPVGKKDKPFVLDEQRGLMLALRPAEGGPAFPLDEKLRFVTLSPEERAAIRQAGGLPPT</sequence>
<evidence type="ECO:0000256" key="1">
    <source>
        <dbReference type="SAM" id="Phobius"/>
    </source>
</evidence>
<evidence type="ECO:0008006" key="4">
    <source>
        <dbReference type="Google" id="ProtNLM"/>
    </source>
</evidence>
<accession>A0ABS5EEK4</accession>
<keyword evidence="1" id="KW-0472">Membrane</keyword>
<keyword evidence="1" id="KW-1133">Transmembrane helix</keyword>
<name>A0ABS5EEK4_9PROT</name>
<dbReference type="RefSeq" id="WP_211867448.1">
    <property type="nucleotide sequence ID" value="NZ_JAAEDI010000006.1"/>
</dbReference>
<protein>
    <recommendedName>
        <fullName evidence="4">DUF3592 domain-containing protein</fullName>
    </recommendedName>
</protein>
<evidence type="ECO:0000313" key="3">
    <source>
        <dbReference type="Proteomes" id="UP000698752"/>
    </source>
</evidence>
<keyword evidence="1" id="KW-0812">Transmembrane</keyword>
<evidence type="ECO:0000313" key="2">
    <source>
        <dbReference type="EMBL" id="MBR0649455.1"/>
    </source>
</evidence>
<reference evidence="3" key="1">
    <citation type="journal article" date="2021" name="Syst. Appl. Microbiol.">
        <title>Roseomonas hellenica sp. nov., isolated from roots of wild-growing Alkanna tinctoria.</title>
        <authorList>
            <person name="Rat A."/>
            <person name="Naranjo H.D."/>
            <person name="Lebbe L."/>
            <person name="Cnockaert M."/>
            <person name="Krigas N."/>
            <person name="Grigoriadou K."/>
            <person name="Maloupa E."/>
            <person name="Willems A."/>
        </authorList>
    </citation>
    <scope>NUCLEOTIDE SEQUENCE [LARGE SCALE GENOMIC DNA]</scope>
    <source>
        <strain evidence="3">LMG 31159</strain>
    </source>
</reference>
<feature type="transmembrane region" description="Helical" evidence="1">
    <location>
        <begin position="21"/>
        <end position="44"/>
    </location>
</feature>
<proteinExistence type="predicted"/>
<organism evidence="2 3">
    <name type="scientific">Neoroseomonas terrae</name>
    <dbReference type="NCBI Taxonomy" id="424799"/>
    <lineage>
        <taxon>Bacteria</taxon>
        <taxon>Pseudomonadati</taxon>
        <taxon>Pseudomonadota</taxon>
        <taxon>Alphaproteobacteria</taxon>
        <taxon>Acetobacterales</taxon>
        <taxon>Acetobacteraceae</taxon>
        <taxon>Neoroseomonas</taxon>
    </lineage>
</organism>